<dbReference type="AlphaFoldDB" id="A0AA38UJJ6"/>
<gene>
    <name evidence="3" type="ORF">F5878DRAFT_706356</name>
</gene>
<feature type="transmembrane region" description="Helical" evidence="2">
    <location>
        <begin position="12"/>
        <end position="32"/>
    </location>
</feature>
<feature type="compositionally biased region" description="Basic and acidic residues" evidence="1">
    <location>
        <begin position="50"/>
        <end position="59"/>
    </location>
</feature>
<sequence length="351" mass="40217">MFLPFQVSMPRHFLVVNMFILSIITAVTAPPLNHGASGRAIVPHTRQPKSKQDTDDMPPRKKKLRVDRQENSYVSSSGVTGGTLTGSSKKEEEERKYETDYVALQDYEFTLIRRREQNGVRKLLVPVSSSEGVDHANEFWMIGWRLATSPSQQDAVYRTELLASSDSESKWEQNKLGYVRYTKPPVVLGTAKMPKWLRTKAISQVAEQVLEHHINKLPNAISLYQYQTLVRSVLTKFTKPPESLQAPGFQFTCYLSEHVGLFKQMVEKGGTAAGFELGNDMLWERELYRNVTEGKFEDVINEMLENKNEQVLKDKEFWDKHPLAPQNQDSSRSVWEDVLPNLPYLVGHRDE</sequence>
<dbReference type="Proteomes" id="UP001163846">
    <property type="component" value="Unassembled WGS sequence"/>
</dbReference>
<accession>A0AA38UJJ6</accession>
<keyword evidence="2" id="KW-0812">Transmembrane</keyword>
<keyword evidence="2" id="KW-1133">Transmembrane helix</keyword>
<comment type="caution">
    <text evidence="3">The sequence shown here is derived from an EMBL/GenBank/DDBJ whole genome shotgun (WGS) entry which is preliminary data.</text>
</comment>
<organism evidence="3 4">
    <name type="scientific">Lentinula raphanica</name>
    <dbReference type="NCBI Taxonomy" id="153919"/>
    <lineage>
        <taxon>Eukaryota</taxon>
        <taxon>Fungi</taxon>
        <taxon>Dikarya</taxon>
        <taxon>Basidiomycota</taxon>
        <taxon>Agaricomycotina</taxon>
        <taxon>Agaricomycetes</taxon>
        <taxon>Agaricomycetidae</taxon>
        <taxon>Agaricales</taxon>
        <taxon>Marasmiineae</taxon>
        <taxon>Omphalotaceae</taxon>
        <taxon>Lentinula</taxon>
    </lineage>
</organism>
<evidence type="ECO:0000256" key="2">
    <source>
        <dbReference type="SAM" id="Phobius"/>
    </source>
</evidence>
<evidence type="ECO:0000256" key="1">
    <source>
        <dbReference type="SAM" id="MobiDB-lite"/>
    </source>
</evidence>
<evidence type="ECO:0000313" key="3">
    <source>
        <dbReference type="EMBL" id="KAJ3844137.1"/>
    </source>
</evidence>
<keyword evidence="4" id="KW-1185">Reference proteome</keyword>
<evidence type="ECO:0000313" key="4">
    <source>
        <dbReference type="Proteomes" id="UP001163846"/>
    </source>
</evidence>
<protein>
    <submittedName>
        <fullName evidence="3">Uncharacterized protein</fullName>
    </submittedName>
</protein>
<keyword evidence="2" id="KW-0472">Membrane</keyword>
<feature type="region of interest" description="Disordered" evidence="1">
    <location>
        <begin position="37"/>
        <end position="92"/>
    </location>
</feature>
<reference evidence="3" key="1">
    <citation type="submission" date="2022-08" db="EMBL/GenBank/DDBJ databases">
        <authorList>
            <consortium name="DOE Joint Genome Institute"/>
            <person name="Min B."/>
            <person name="Riley R."/>
            <person name="Sierra-Patev S."/>
            <person name="Naranjo-Ortiz M."/>
            <person name="Looney B."/>
            <person name="Konkel Z."/>
            <person name="Slot J.C."/>
            <person name="Sakamoto Y."/>
            <person name="Steenwyk J.L."/>
            <person name="Rokas A."/>
            <person name="Carro J."/>
            <person name="Camarero S."/>
            <person name="Ferreira P."/>
            <person name="Molpeceres G."/>
            <person name="Ruiz-Duenas F.J."/>
            <person name="Serrano A."/>
            <person name="Henrissat B."/>
            <person name="Drula E."/>
            <person name="Hughes K.W."/>
            <person name="Mata J.L."/>
            <person name="Ishikawa N.K."/>
            <person name="Vargas-Isla R."/>
            <person name="Ushijima S."/>
            <person name="Smith C.A."/>
            <person name="Ahrendt S."/>
            <person name="Andreopoulos W."/>
            <person name="He G."/>
            <person name="Labutti K."/>
            <person name="Lipzen A."/>
            <person name="Ng V."/>
            <person name="Sandor L."/>
            <person name="Barry K."/>
            <person name="Martinez A.T."/>
            <person name="Xiao Y."/>
            <person name="Gibbons J.G."/>
            <person name="Terashima K."/>
            <person name="Hibbett D.S."/>
            <person name="Grigoriev I.V."/>
        </authorList>
    </citation>
    <scope>NUCLEOTIDE SEQUENCE</scope>
    <source>
        <strain evidence="3">TFB9207</strain>
    </source>
</reference>
<proteinExistence type="predicted"/>
<name>A0AA38UJJ6_9AGAR</name>
<dbReference type="EMBL" id="MU805959">
    <property type="protein sequence ID" value="KAJ3844137.1"/>
    <property type="molecule type" value="Genomic_DNA"/>
</dbReference>